<evidence type="ECO:0000256" key="5">
    <source>
        <dbReference type="ARBA" id="ARBA00024029"/>
    </source>
</evidence>
<organism evidence="6 7">
    <name type="scientific">Stieleria maiorica</name>
    <dbReference type="NCBI Taxonomy" id="2795974"/>
    <lineage>
        <taxon>Bacteria</taxon>
        <taxon>Pseudomonadati</taxon>
        <taxon>Planctomycetota</taxon>
        <taxon>Planctomycetia</taxon>
        <taxon>Pirellulales</taxon>
        <taxon>Pirellulaceae</taxon>
        <taxon>Stieleria</taxon>
    </lineage>
</organism>
<dbReference type="GO" id="GO:0047789">
    <property type="term" value="F:creatininase activity"/>
    <property type="evidence" value="ECO:0007669"/>
    <property type="project" value="UniProtKB-EC"/>
</dbReference>
<proteinExistence type="inferred from homology"/>
<dbReference type="PANTHER" id="PTHR35005">
    <property type="entry name" value="3-DEHYDRO-SCYLLO-INOSOSE HYDROLASE"/>
    <property type="match status" value="1"/>
</dbReference>
<dbReference type="PANTHER" id="PTHR35005:SF1">
    <property type="entry name" value="2-AMINO-5-FORMYLAMINO-6-RIBOSYLAMINOPYRIMIDIN-4(3H)-ONE 5'-MONOPHOSPHATE DEFORMYLASE"/>
    <property type="match status" value="1"/>
</dbReference>
<accession>A0A5B9MIC8</accession>
<dbReference type="GO" id="GO:0009231">
    <property type="term" value="P:riboflavin biosynthetic process"/>
    <property type="evidence" value="ECO:0007669"/>
    <property type="project" value="TreeGrafter"/>
</dbReference>
<dbReference type="InterPro" id="IPR003785">
    <property type="entry name" value="Creatininase/forma_Hydrolase"/>
</dbReference>
<keyword evidence="3 6" id="KW-0378">Hydrolase</keyword>
<evidence type="ECO:0000256" key="4">
    <source>
        <dbReference type="ARBA" id="ARBA00022833"/>
    </source>
</evidence>
<sequence length="251" mass="28178">MELAKLSWPQVDALDRDTPVIIPVAALEQHGRHMPVFTDSMLLGEIVRRAHESFDGDTLLAPLMWLGNSHHHMDFPGTLSADPRVYLDLLTGLMDNFIRHGFRRILILNGHGGNDVPARQVVFELRQRYRDRKDLLLLAATYWHLADPADRLDELRQQEMGHACEWETSMILALTPELVHDHTAVDPVEFGNPFLPASRGWTMSDRSGPGHVGDAAAASADKGEQLLQVFADGVVALLERVTRWDGRSWEG</sequence>
<dbReference type="GO" id="GO:0046872">
    <property type="term" value="F:metal ion binding"/>
    <property type="evidence" value="ECO:0007669"/>
    <property type="project" value="UniProtKB-KW"/>
</dbReference>
<dbReference type="Gene3D" id="3.40.50.10310">
    <property type="entry name" value="Creatininase"/>
    <property type="match status" value="1"/>
</dbReference>
<dbReference type="SUPFAM" id="SSF102215">
    <property type="entry name" value="Creatininase"/>
    <property type="match status" value="1"/>
</dbReference>
<reference evidence="6 7" key="1">
    <citation type="submission" date="2019-02" db="EMBL/GenBank/DDBJ databases">
        <title>Planctomycetal bacteria perform biofilm scaping via a novel small molecule.</title>
        <authorList>
            <person name="Jeske O."/>
            <person name="Boedeker C."/>
            <person name="Wiegand S."/>
            <person name="Breitling P."/>
            <person name="Kallscheuer N."/>
            <person name="Jogler M."/>
            <person name="Rohde M."/>
            <person name="Petersen J."/>
            <person name="Medema M.H."/>
            <person name="Surup F."/>
            <person name="Jogler C."/>
        </authorList>
    </citation>
    <scope>NUCLEOTIDE SEQUENCE [LARGE SCALE GENOMIC DNA]</scope>
    <source>
        <strain evidence="6 7">Mal15</strain>
    </source>
</reference>
<dbReference type="AlphaFoldDB" id="A0A5B9MIC8"/>
<dbReference type="RefSeq" id="WP_147870229.1">
    <property type="nucleotide sequence ID" value="NZ_CP036264.1"/>
</dbReference>
<dbReference type="EMBL" id="CP036264">
    <property type="protein sequence ID" value="QEG01103.1"/>
    <property type="molecule type" value="Genomic_DNA"/>
</dbReference>
<keyword evidence="7" id="KW-1185">Reference proteome</keyword>
<dbReference type="Proteomes" id="UP000321353">
    <property type="component" value="Chromosome"/>
</dbReference>
<keyword evidence="2" id="KW-0479">Metal-binding</keyword>
<comment type="similarity">
    <text evidence="5">Belongs to the creatininase superfamily.</text>
</comment>
<dbReference type="KEGG" id="smam:Mal15_51790"/>
<name>A0A5B9MIC8_9BACT</name>
<gene>
    <name evidence="6" type="primary">crnA</name>
    <name evidence="6" type="ORF">Mal15_51790</name>
</gene>
<dbReference type="GO" id="GO:0016811">
    <property type="term" value="F:hydrolase activity, acting on carbon-nitrogen (but not peptide) bonds, in linear amides"/>
    <property type="evidence" value="ECO:0007669"/>
    <property type="project" value="TreeGrafter"/>
</dbReference>
<evidence type="ECO:0000256" key="3">
    <source>
        <dbReference type="ARBA" id="ARBA00022801"/>
    </source>
</evidence>
<keyword evidence="4" id="KW-0862">Zinc</keyword>
<evidence type="ECO:0000313" key="7">
    <source>
        <dbReference type="Proteomes" id="UP000321353"/>
    </source>
</evidence>
<comment type="cofactor">
    <cofactor evidence="1">
        <name>Zn(2+)</name>
        <dbReference type="ChEBI" id="CHEBI:29105"/>
    </cofactor>
</comment>
<dbReference type="InterPro" id="IPR024087">
    <property type="entry name" value="Creatininase-like_sf"/>
</dbReference>
<protein>
    <submittedName>
        <fullName evidence="6">Creatinine amidohydrolase</fullName>
        <ecNumber evidence="6">3.5.2.10</ecNumber>
    </submittedName>
</protein>
<evidence type="ECO:0000256" key="1">
    <source>
        <dbReference type="ARBA" id="ARBA00001947"/>
    </source>
</evidence>
<dbReference type="EC" id="3.5.2.10" evidence="6"/>
<dbReference type="Pfam" id="PF02633">
    <property type="entry name" value="Creatininase"/>
    <property type="match status" value="1"/>
</dbReference>
<evidence type="ECO:0000313" key="6">
    <source>
        <dbReference type="EMBL" id="QEG01103.1"/>
    </source>
</evidence>
<evidence type="ECO:0000256" key="2">
    <source>
        <dbReference type="ARBA" id="ARBA00022723"/>
    </source>
</evidence>